<evidence type="ECO:0000256" key="2">
    <source>
        <dbReference type="ARBA" id="ARBA00022723"/>
    </source>
</evidence>
<evidence type="ECO:0000313" key="7">
    <source>
        <dbReference type="Proteomes" id="UP000823674"/>
    </source>
</evidence>
<gene>
    <name evidence="6" type="primary">A01p028570.1_BraROA</name>
    <name evidence="6" type="ORF">IGI04_002496</name>
</gene>
<keyword evidence="5" id="KW-0472">Membrane</keyword>
<dbReference type="Gene3D" id="1.10.630.10">
    <property type="entry name" value="Cytochrome P450"/>
    <property type="match status" value="1"/>
</dbReference>
<comment type="similarity">
    <text evidence="1 4">Belongs to the cytochrome P450 family.</text>
</comment>
<organism evidence="6 7">
    <name type="scientific">Brassica rapa subsp. trilocularis</name>
    <dbReference type="NCBI Taxonomy" id="1813537"/>
    <lineage>
        <taxon>Eukaryota</taxon>
        <taxon>Viridiplantae</taxon>
        <taxon>Streptophyta</taxon>
        <taxon>Embryophyta</taxon>
        <taxon>Tracheophyta</taxon>
        <taxon>Spermatophyta</taxon>
        <taxon>Magnoliopsida</taxon>
        <taxon>eudicotyledons</taxon>
        <taxon>Gunneridae</taxon>
        <taxon>Pentapetalae</taxon>
        <taxon>rosids</taxon>
        <taxon>malvids</taxon>
        <taxon>Brassicales</taxon>
        <taxon>Brassicaceae</taxon>
        <taxon>Brassiceae</taxon>
        <taxon>Brassica</taxon>
    </lineage>
</organism>
<keyword evidence="3 4" id="KW-0408">Iron</keyword>
<evidence type="ECO:0000256" key="4">
    <source>
        <dbReference type="RuleBase" id="RU000461"/>
    </source>
</evidence>
<evidence type="ECO:0000256" key="5">
    <source>
        <dbReference type="SAM" id="Phobius"/>
    </source>
</evidence>
<name>A0ABQ7NZ08_BRACM</name>
<dbReference type="InterPro" id="IPR017972">
    <property type="entry name" value="Cyt_P450_CS"/>
</dbReference>
<dbReference type="PANTHER" id="PTHR47955:SF15">
    <property type="entry name" value="CYTOCHROME P450 71A2-LIKE"/>
    <property type="match status" value="1"/>
</dbReference>
<protein>
    <recommendedName>
        <fullName evidence="8">Cytochrome P450</fullName>
    </recommendedName>
</protein>
<proteinExistence type="inferred from homology"/>
<dbReference type="EMBL" id="JADBGQ010000001">
    <property type="protein sequence ID" value="KAG5414929.1"/>
    <property type="molecule type" value="Genomic_DNA"/>
</dbReference>
<keyword evidence="7" id="KW-1185">Reference proteome</keyword>
<keyword evidence="5" id="KW-0812">Transmembrane</keyword>
<dbReference type="PROSITE" id="PS00086">
    <property type="entry name" value="CYTOCHROME_P450"/>
    <property type="match status" value="1"/>
</dbReference>
<comment type="caution">
    <text evidence="6">The sequence shown here is derived from an EMBL/GenBank/DDBJ whole genome shotgun (WGS) entry which is preliminary data.</text>
</comment>
<dbReference type="Proteomes" id="UP000823674">
    <property type="component" value="Chromosome A01"/>
</dbReference>
<sequence>KLGLYIKSTRRTQRSRETLEESKLQNMVMILLLCLIFFITILFFIKQRAWKKSNTIPSPPGLPLIGNMHQLGQYPHQSLRSLSQHYGPFMLLHFGTVPVLVASSADAARDILKTHDRVFASRPHSKIYDKLLYGSRNLASAPYGEYWRQMKSLSVLHLLSNKMVRTFRDVRQEEISLMMETIRKQGSSPMNLSKIMMTCTSDVICRVALGRKYGAETDLKELTDRLVRQLGTFTFGSFVPCLSWIDWICGLERQLEKTANDFDEILEKVVQDHEDGDGGKADFADVLLALQRDKSVGFEVSRMSIKAIILDAFVGGTDTSSTLLEWEMSELLSHPECLKRLQEEVRTVSKGKSSVSEDDIQDMYYLKAVIKETLRLHPPFPLTVPHVSTEDVNLRGYHIPAGTQVMINLYAVGREVATWGPDADDFKPERHLNSPVDFLGQDFELIPFGAGRRMCPGISFAAVLNEVALANLMLGIDWQSTEDQTENHVPESIGVVIRRMFPLIVTASPAF</sequence>
<dbReference type="InterPro" id="IPR002401">
    <property type="entry name" value="Cyt_P450_E_grp-I"/>
</dbReference>
<reference evidence="6 7" key="1">
    <citation type="submission" date="2021-03" db="EMBL/GenBank/DDBJ databases">
        <authorList>
            <person name="King G.J."/>
            <person name="Bancroft I."/>
            <person name="Baten A."/>
            <person name="Bloomfield J."/>
            <person name="Borpatragohain P."/>
            <person name="He Z."/>
            <person name="Irish N."/>
            <person name="Irwin J."/>
            <person name="Liu K."/>
            <person name="Mauleon R.P."/>
            <person name="Moore J."/>
            <person name="Morris R."/>
            <person name="Ostergaard L."/>
            <person name="Wang B."/>
            <person name="Wells R."/>
        </authorList>
    </citation>
    <scope>NUCLEOTIDE SEQUENCE [LARGE SCALE GENOMIC DNA]</scope>
    <source>
        <strain evidence="6">R-o-18</strain>
        <tissue evidence="6">Leaf</tissue>
    </source>
</reference>
<dbReference type="SUPFAM" id="SSF48264">
    <property type="entry name" value="Cytochrome P450"/>
    <property type="match status" value="1"/>
</dbReference>
<dbReference type="Pfam" id="PF00067">
    <property type="entry name" value="p450"/>
    <property type="match status" value="1"/>
</dbReference>
<evidence type="ECO:0008006" key="8">
    <source>
        <dbReference type="Google" id="ProtNLM"/>
    </source>
</evidence>
<keyword evidence="2 4" id="KW-0479">Metal-binding</keyword>
<evidence type="ECO:0000313" key="6">
    <source>
        <dbReference type="EMBL" id="KAG5414929.1"/>
    </source>
</evidence>
<dbReference type="PRINTS" id="PR00385">
    <property type="entry name" value="P450"/>
</dbReference>
<keyword evidence="5" id="KW-1133">Transmembrane helix</keyword>
<keyword evidence="4" id="KW-0503">Monooxygenase</keyword>
<dbReference type="InterPro" id="IPR001128">
    <property type="entry name" value="Cyt_P450"/>
</dbReference>
<dbReference type="PRINTS" id="PR00463">
    <property type="entry name" value="EP450I"/>
</dbReference>
<feature type="non-terminal residue" evidence="6">
    <location>
        <position position="1"/>
    </location>
</feature>
<accession>A0ABQ7NZ08</accession>
<dbReference type="CDD" id="cd11072">
    <property type="entry name" value="CYP71-like"/>
    <property type="match status" value="1"/>
</dbReference>
<dbReference type="PANTHER" id="PTHR47955">
    <property type="entry name" value="CYTOCHROME P450 FAMILY 71 PROTEIN"/>
    <property type="match status" value="1"/>
</dbReference>
<keyword evidence="4" id="KW-0349">Heme</keyword>
<evidence type="ECO:0000256" key="1">
    <source>
        <dbReference type="ARBA" id="ARBA00010617"/>
    </source>
</evidence>
<dbReference type="InterPro" id="IPR036396">
    <property type="entry name" value="Cyt_P450_sf"/>
</dbReference>
<feature type="transmembrane region" description="Helical" evidence="5">
    <location>
        <begin position="24"/>
        <end position="45"/>
    </location>
</feature>
<keyword evidence="4" id="KW-0560">Oxidoreductase</keyword>
<evidence type="ECO:0000256" key="3">
    <source>
        <dbReference type="ARBA" id="ARBA00023004"/>
    </source>
</evidence>